<dbReference type="InterPro" id="IPR019734">
    <property type="entry name" value="TPR_rpt"/>
</dbReference>
<dbReference type="SMART" id="SM00028">
    <property type="entry name" value="TPR"/>
    <property type="match status" value="4"/>
</dbReference>
<dbReference type="Pfam" id="PF14559">
    <property type="entry name" value="TPR_19"/>
    <property type="match status" value="2"/>
</dbReference>
<dbReference type="GO" id="GO:0003727">
    <property type="term" value="F:single-stranded RNA binding"/>
    <property type="evidence" value="ECO:0007669"/>
    <property type="project" value="TreeGrafter"/>
</dbReference>
<sequence length="239" mass="26989">MSVVISTVMSITGCVTLTDGDETPTKASSIDMAETRLALGLGYLEKGNMIRARENLEKALKHAPNYYRTQLSMAHYYEAVGEPKSAENIYKTALRQHPKNGNVLNNYGTFLCKQGNVKQADEFFNRAVNQPYYYLISGSYENAALCALKAGNTVQAKTYFKRALDHDPNRARSILQLAKIEIEQQEFTDARIRLMHFHQRFGLRASSLTLLVELEKQAGNTALEKKYQRQLNDLIAQQS</sequence>
<protein>
    <submittedName>
        <fullName evidence="2">Type IV pilus biogenesis/stability protein PilW</fullName>
    </submittedName>
</protein>
<dbReference type="Gene3D" id="1.25.40.10">
    <property type="entry name" value="Tetratricopeptide repeat domain"/>
    <property type="match status" value="1"/>
</dbReference>
<dbReference type="EMBL" id="MAJZ01000379">
    <property type="protein sequence ID" value="OCH77354.1"/>
    <property type="molecule type" value="Genomic_DNA"/>
</dbReference>
<gene>
    <name evidence="2" type="ORF">A6E14_07790</name>
</gene>
<dbReference type="GO" id="GO:0003729">
    <property type="term" value="F:mRNA binding"/>
    <property type="evidence" value="ECO:0007669"/>
    <property type="project" value="InterPro"/>
</dbReference>
<dbReference type="Pfam" id="PF13181">
    <property type="entry name" value="TPR_8"/>
    <property type="match status" value="1"/>
</dbReference>
<dbReference type="AlphaFoldDB" id="A0A1B9R0J8"/>
<dbReference type="SUPFAM" id="SSF48452">
    <property type="entry name" value="TPR-like"/>
    <property type="match status" value="1"/>
</dbReference>
<feature type="repeat" description="TPR" evidence="1">
    <location>
        <begin position="137"/>
        <end position="170"/>
    </location>
</feature>
<reference evidence="3" key="1">
    <citation type="submission" date="2016-06" db="EMBL/GenBank/DDBJ databases">
        <authorList>
            <person name="Hehemann J.-H."/>
            <person name="Arevalo P."/>
            <person name="Datta M.S."/>
            <person name="Polz M.F."/>
        </authorList>
    </citation>
    <scope>NUCLEOTIDE SEQUENCE [LARGE SCALE GENOMIC DNA]</scope>
    <source>
        <strain evidence="3">9CSC122</strain>
    </source>
</reference>
<organism evidence="2 3">
    <name type="scientific">Vibrio genomosp. F10</name>
    <dbReference type="NCBI Taxonomy" id="723171"/>
    <lineage>
        <taxon>Bacteria</taxon>
        <taxon>Pseudomonadati</taxon>
        <taxon>Pseudomonadota</taxon>
        <taxon>Gammaproteobacteria</taxon>
        <taxon>Vibrionales</taxon>
        <taxon>Vibrionaceae</taxon>
        <taxon>Vibrio</taxon>
    </lineage>
</organism>
<dbReference type="GO" id="GO:0006417">
    <property type="term" value="P:regulation of translation"/>
    <property type="evidence" value="ECO:0007669"/>
    <property type="project" value="TreeGrafter"/>
</dbReference>
<name>A0A1B9R0J8_9VIBR</name>
<dbReference type="Proteomes" id="UP000093173">
    <property type="component" value="Unassembled WGS sequence"/>
</dbReference>
<feature type="repeat" description="TPR" evidence="1">
    <location>
        <begin position="33"/>
        <end position="66"/>
    </location>
</feature>
<dbReference type="InterPro" id="IPR011990">
    <property type="entry name" value="TPR-like_helical_dom_sf"/>
</dbReference>
<keyword evidence="3" id="KW-1185">Reference proteome</keyword>
<dbReference type="InterPro" id="IPR013360">
    <property type="entry name" value="Pilus_4_PilW"/>
</dbReference>
<dbReference type="PROSITE" id="PS50005">
    <property type="entry name" value="TPR"/>
    <property type="match status" value="2"/>
</dbReference>
<dbReference type="GO" id="GO:0006397">
    <property type="term" value="P:mRNA processing"/>
    <property type="evidence" value="ECO:0007669"/>
    <property type="project" value="InterPro"/>
</dbReference>
<dbReference type="NCBIfam" id="TIGR02521">
    <property type="entry name" value="type_IV_pilW"/>
    <property type="match status" value="1"/>
</dbReference>
<accession>A0A1B9R0J8</accession>
<dbReference type="InterPro" id="IPR044624">
    <property type="entry name" value="Mbb1-like"/>
</dbReference>
<dbReference type="SMART" id="SM00386">
    <property type="entry name" value="HAT"/>
    <property type="match status" value="3"/>
</dbReference>
<evidence type="ECO:0000256" key="1">
    <source>
        <dbReference type="PROSITE-ProRule" id="PRU00339"/>
    </source>
</evidence>
<dbReference type="RefSeq" id="WP_065576616.1">
    <property type="nucleotide sequence ID" value="NZ_JBNGCH010000379.1"/>
</dbReference>
<comment type="caution">
    <text evidence="2">The sequence shown here is derived from an EMBL/GenBank/DDBJ whole genome shotgun (WGS) entry which is preliminary data.</text>
</comment>
<dbReference type="PANTHER" id="PTHR44917">
    <property type="entry name" value="PROTEIN HIGH CHLOROPHYLL FLUORESCENT 107"/>
    <property type="match status" value="1"/>
</dbReference>
<evidence type="ECO:0000313" key="3">
    <source>
        <dbReference type="Proteomes" id="UP000093173"/>
    </source>
</evidence>
<evidence type="ECO:0000313" key="2">
    <source>
        <dbReference type="EMBL" id="OCH77354.1"/>
    </source>
</evidence>
<dbReference type="InterPro" id="IPR003107">
    <property type="entry name" value="HAT"/>
</dbReference>
<keyword evidence="1" id="KW-0802">TPR repeat</keyword>
<dbReference type="PANTHER" id="PTHR44917:SF1">
    <property type="entry name" value="PROTEIN HIGH CHLOROPHYLL FLUORESCENT 107"/>
    <property type="match status" value="1"/>
</dbReference>
<proteinExistence type="predicted"/>